<name>A0A7X0HM95_9ACTN</name>
<comment type="caution">
    <text evidence="3">The sequence shown here is derived from an EMBL/GenBank/DDBJ whole genome shotgun (WGS) entry which is preliminary data.</text>
</comment>
<protein>
    <recommendedName>
        <fullName evidence="5">Lipoprotein</fullName>
    </recommendedName>
</protein>
<accession>A0A7X0HM95</accession>
<dbReference type="EMBL" id="JACHEM010000036">
    <property type="protein sequence ID" value="MBB6440058.1"/>
    <property type="molecule type" value="Genomic_DNA"/>
</dbReference>
<dbReference type="AlphaFoldDB" id="A0A7X0HM95"/>
<dbReference type="PROSITE" id="PS51257">
    <property type="entry name" value="PROKAR_LIPOPROTEIN"/>
    <property type="match status" value="1"/>
</dbReference>
<keyword evidence="2" id="KW-0732">Signal</keyword>
<evidence type="ECO:0008006" key="5">
    <source>
        <dbReference type="Google" id="ProtNLM"/>
    </source>
</evidence>
<organism evidence="3 4">
    <name type="scientific">Streptomyces candidus</name>
    <dbReference type="NCBI Taxonomy" id="67283"/>
    <lineage>
        <taxon>Bacteria</taxon>
        <taxon>Bacillati</taxon>
        <taxon>Actinomycetota</taxon>
        <taxon>Actinomycetes</taxon>
        <taxon>Kitasatosporales</taxon>
        <taxon>Streptomycetaceae</taxon>
        <taxon>Streptomyces</taxon>
    </lineage>
</organism>
<sequence>MTRKTTAAVLAAGVLALAGCSSGDDGGVKGSASNTSAGGQLAPEDDALVKVATRYQEAANRLDWHTACSLSTSRMRDGTVEECAARFTVDEPRRAAPSELSSPSPSISPPTYADGSTPEPVASRTPTGPDRADTGPVSASDVVEVPAVEDHPAGYGVLVTYTVQWPDKNATTTRSALRLVRHGGAWLVDQDEDVQEGDMVGHGSPVRAALSGG</sequence>
<feature type="signal peptide" evidence="2">
    <location>
        <begin position="1"/>
        <end position="23"/>
    </location>
</feature>
<reference evidence="3 4" key="1">
    <citation type="submission" date="2020-08" db="EMBL/GenBank/DDBJ databases">
        <title>Genomic Encyclopedia of Type Strains, Phase IV (KMG-IV): sequencing the most valuable type-strain genomes for metagenomic binning, comparative biology and taxonomic classification.</title>
        <authorList>
            <person name="Goeker M."/>
        </authorList>
    </citation>
    <scope>NUCLEOTIDE SEQUENCE [LARGE SCALE GENOMIC DNA]</scope>
    <source>
        <strain evidence="3 4">DSM 40141</strain>
    </source>
</reference>
<evidence type="ECO:0000313" key="4">
    <source>
        <dbReference type="Proteomes" id="UP000540423"/>
    </source>
</evidence>
<evidence type="ECO:0000256" key="1">
    <source>
        <dbReference type="SAM" id="MobiDB-lite"/>
    </source>
</evidence>
<evidence type="ECO:0000256" key="2">
    <source>
        <dbReference type="SAM" id="SignalP"/>
    </source>
</evidence>
<evidence type="ECO:0000313" key="3">
    <source>
        <dbReference type="EMBL" id="MBB6440058.1"/>
    </source>
</evidence>
<keyword evidence="4" id="KW-1185">Reference proteome</keyword>
<dbReference type="RefSeq" id="WP_185036528.1">
    <property type="nucleotide sequence ID" value="NZ_BNBN01000019.1"/>
</dbReference>
<feature type="chain" id="PRO_5030585649" description="Lipoprotein" evidence="2">
    <location>
        <begin position="24"/>
        <end position="213"/>
    </location>
</feature>
<proteinExistence type="predicted"/>
<dbReference type="Proteomes" id="UP000540423">
    <property type="component" value="Unassembled WGS sequence"/>
</dbReference>
<feature type="region of interest" description="Disordered" evidence="1">
    <location>
        <begin position="88"/>
        <end position="137"/>
    </location>
</feature>
<gene>
    <name evidence="3" type="ORF">HNQ79_006571</name>
</gene>